<feature type="transmembrane region" description="Helical" evidence="1">
    <location>
        <begin position="6"/>
        <end position="23"/>
    </location>
</feature>
<proteinExistence type="predicted"/>
<dbReference type="EMBL" id="AP026803">
    <property type="protein sequence ID" value="BDR60376.1"/>
    <property type="molecule type" value="Genomic_DNA"/>
</dbReference>
<feature type="transmembrane region" description="Helical" evidence="1">
    <location>
        <begin position="68"/>
        <end position="88"/>
    </location>
</feature>
<keyword evidence="1" id="KW-0812">Transmembrane</keyword>
<evidence type="ECO:0000313" key="2">
    <source>
        <dbReference type="EMBL" id="BDR60376.1"/>
    </source>
</evidence>
<sequence length="93" mass="11082">MTLKVFMIIYLIVLLTTAYYLWYNRTDHFLIFNRKNNANFRSIMSWTAVILFLESVIGFFILLLGNRYLNLITLILSSVTIFIFSILINQKDY</sequence>
<evidence type="ECO:0000256" key="1">
    <source>
        <dbReference type="SAM" id="Phobius"/>
    </source>
</evidence>
<dbReference type="RefSeq" id="WP_317638081.1">
    <property type="nucleotide sequence ID" value="NZ_AP026803.1"/>
</dbReference>
<keyword evidence="1" id="KW-1133">Transmembrane helix</keyword>
<dbReference type="Proteomes" id="UP001321741">
    <property type="component" value="Chromosome"/>
</dbReference>
<keyword evidence="3" id="KW-1185">Reference proteome</keyword>
<name>A0ABM8BGK4_9LACO</name>
<protein>
    <submittedName>
        <fullName evidence="2">Uncharacterized protein</fullName>
    </submittedName>
</protein>
<organism evidence="2 3">
    <name type="scientific">Lactobacillus xylocopicola</name>
    <dbReference type="NCBI Taxonomy" id="2976676"/>
    <lineage>
        <taxon>Bacteria</taxon>
        <taxon>Bacillati</taxon>
        <taxon>Bacillota</taxon>
        <taxon>Bacilli</taxon>
        <taxon>Lactobacillales</taxon>
        <taxon>Lactobacillaceae</taxon>
        <taxon>Lactobacillus</taxon>
    </lineage>
</organism>
<evidence type="ECO:0000313" key="3">
    <source>
        <dbReference type="Proteomes" id="UP001321741"/>
    </source>
</evidence>
<accession>A0ABM8BGK4</accession>
<gene>
    <name evidence="2" type="ORF">KIM322_06370</name>
</gene>
<reference evidence="2 3" key="1">
    <citation type="journal article" date="2023" name="Microbiol. Spectr.">
        <title>Symbiosis of Carpenter Bees with Uncharacterized Lactic Acid Bacteria Showing NAD Auxotrophy.</title>
        <authorList>
            <person name="Kawasaki S."/>
            <person name="Ozawa K."/>
            <person name="Mori T."/>
            <person name="Yamamoto A."/>
            <person name="Ito M."/>
            <person name="Ohkuma M."/>
            <person name="Sakamoto M."/>
            <person name="Matsutani M."/>
        </authorList>
    </citation>
    <scope>NUCLEOTIDE SEQUENCE [LARGE SCALE GENOMIC DNA]</scope>
    <source>
        <strain evidence="2 3">Kim32-2</strain>
    </source>
</reference>
<keyword evidence="1" id="KW-0472">Membrane</keyword>
<feature type="transmembrane region" description="Helical" evidence="1">
    <location>
        <begin position="43"/>
        <end position="62"/>
    </location>
</feature>